<dbReference type="InterPro" id="IPR002835">
    <property type="entry name" value="CofC"/>
</dbReference>
<dbReference type="AlphaFoldDB" id="K0IHE4"/>
<dbReference type="Gene3D" id="3.90.550.10">
    <property type="entry name" value="Spore Coat Polysaccharide Biosynthesis Protein SpsA, Chain A"/>
    <property type="match status" value="1"/>
</dbReference>
<dbReference type="HOGENOM" id="CLU_076569_1_1_2"/>
<keyword evidence="2 5" id="KW-0548">Nucleotidyltransferase</keyword>
<accession>K0IHE4</accession>
<gene>
    <name evidence="5 6" type="primary">cofC</name>
    <name evidence="6" type="ordered locus">Ngar_c13860</name>
</gene>
<evidence type="ECO:0000256" key="2">
    <source>
        <dbReference type="ARBA" id="ARBA00022695"/>
    </source>
</evidence>
<name>K0IHE4_NITGG</name>
<dbReference type="GeneID" id="13797645"/>
<dbReference type="GO" id="GO:0043814">
    <property type="term" value="F:phospholactate guanylyltransferase activity"/>
    <property type="evidence" value="ECO:0007669"/>
    <property type="project" value="UniProtKB-EC"/>
</dbReference>
<evidence type="ECO:0000256" key="1">
    <source>
        <dbReference type="ARBA" id="ARBA00022679"/>
    </source>
</evidence>
<dbReference type="SUPFAM" id="SSF53448">
    <property type="entry name" value="Nucleotide-diphospho-sugar transferases"/>
    <property type="match status" value="1"/>
</dbReference>
<dbReference type="UniPathway" id="UPA00071"/>
<dbReference type="PANTHER" id="PTHR40392">
    <property type="entry name" value="2-PHOSPHO-L-LACTATE GUANYLYLTRANSFERASE"/>
    <property type="match status" value="1"/>
</dbReference>
<dbReference type="GO" id="GO:0052645">
    <property type="term" value="P:F420-0 metabolic process"/>
    <property type="evidence" value="ECO:0007669"/>
    <property type="project" value="UniProtKB-UniRule"/>
</dbReference>
<dbReference type="OrthoDB" id="11179at2157"/>
<dbReference type="STRING" id="1237085.Ngar_c13860"/>
<organism evidence="6 7">
    <name type="scientific">Nitrososphaera gargensis (strain Ga9.2)</name>
    <dbReference type="NCBI Taxonomy" id="1237085"/>
    <lineage>
        <taxon>Archaea</taxon>
        <taxon>Nitrososphaerota</taxon>
        <taxon>Nitrososphaeria</taxon>
        <taxon>Nitrososphaerales</taxon>
        <taxon>Nitrososphaeraceae</taxon>
        <taxon>Nitrososphaera</taxon>
    </lineage>
</organism>
<dbReference type="EC" id="2.7.7.68" evidence="5"/>
<evidence type="ECO:0000256" key="4">
    <source>
        <dbReference type="ARBA" id="ARBA00023134"/>
    </source>
</evidence>
<dbReference type="KEGG" id="nga:Ngar_c13860"/>
<keyword evidence="4 5" id="KW-0342">GTP-binding</keyword>
<comment type="similarity">
    <text evidence="5">Belongs to the CofC family.</text>
</comment>
<evidence type="ECO:0000313" key="7">
    <source>
        <dbReference type="Proteomes" id="UP000008037"/>
    </source>
</evidence>
<dbReference type="Pfam" id="PF01983">
    <property type="entry name" value="CofC"/>
    <property type="match status" value="1"/>
</dbReference>
<evidence type="ECO:0000256" key="5">
    <source>
        <dbReference type="HAMAP-Rule" id="MF_02114"/>
    </source>
</evidence>
<comment type="function">
    <text evidence="5">Guanylyltransferase that catalyzes the activation of (2S)-2-phospholactate (2-PL) as (2S)-lactyl-2-diphospho-5'-guanosine, via the condensation of 2-PL with GTP. It is involved in the biosynthesis of coenzyme F420, a hydride carrier cofactor.</text>
</comment>
<dbReference type="RefSeq" id="WP_015018860.1">
    <property type="nucleotide sequence ID" value="NC_018719.1"/>
</dbReference>
<comment type="pathway">
    <text evidence="5">Cofactor biosynthesis; coenzyme F420 biosynthesis.</text>
</comment>
<evidence type="ECO:0000256" key="3">
    <source>
        <dbReference type="ARBA" id="ARBA00022741"/>
    </source>
</evidence>
<comment type="catalytic activity">
    <reaction evidence="5">
        <text>(2S)-2-phospholactate + GTP + H(+) = (2S)-lactyl-2-diphospho-5'-guanosine + diphosphate</text>
        <dbReference type="Rhea" id="RHEA:63424"/>
        <dbReference type="ChEBI" id="CHEBI:15378"/>
        <dbReference type="ChEBI" id="CHEBI:33019"/>
        <dbReference type="ChEBI" id="CHEBI:37565"/>
        <dbReference type="ChEBI" id="CHEBI:59435"/>
        <dbReference type="ChEBI" id="CHEBI:59906"/>
        <dbReference type="EC" id="2.7.7.68"/>
    </reaction>
</comment>
<dbReference type="HAMAP" id="MF_02114">
    <property type="entry name" value="CofC"/>
    <property type="match status" value="1"/>
</dbReference>
<dbReference type="Proteomes" id="UP000008037">
    <property type="component" value="Chromosome"/>
</dbReference>
<dbReference type="GO" id="GO:0005525">
    <property type="term" value="F:GTP binding"/>
    <property type="evidence" value="ECO:0007669"/>
    <property type="project" value="UniProtKB-KW"/>
</dbReference>
<keyword evidence="3 5" id="KW-0547">Nucleotide-binding</keyword>
<evidence type="ECO:0000313" key="6">
    <source>
        <dbReference type="EMBL" id="AFU58323.1"/>
    </source>
</evidence>
<keyword evidence="7" id="KW-1185">Reference proteome</keyword>
<keyword evidence="1 5" id="KW-0808">Transferase</keyword>
<comment type="subunit">
    <text evidence="5">Homodimer.</text>
</comment>
<proteinExistence type="inferred from homology"/>
<dbReference type="NCBIfam" id="TIGR03552">
    <property type="entry name" value="F420_cofC"/>
    <property type="match status" value="1"/>
</dbReference>
<dbReference type="EMBL" id="CP002408">
    <property type="protein sequence ID" value="AFU58323.1"/>
    <property type="molecule type" value="Genomic_DNA"/>
</dbReference>
<protein>
    <recommendedName>
        <fullName evidence="5">2-phospho-L-lactate guanylyltransferase</fullName>
        <shortName evidence="5">LP guanylyltransferase</shortName>
        <ecNumber evidence="5">2.7.7.68</ecNumber>
    </recommendedName>
</protein>
<dbReference type="InterPro" id="IPR029044">
    <property type="entry name" value="Nucleotide-diphossugar_trans"/>
</dbReference>
<reference evidence="6 7" key="1">
    <citation type="journal article" date="2012" name="Environ. Microbiol.">
        <title>The genome of the ammonia-oxidizing Candidatus Nitrososphaera gargensis: insights into metabolic versatility and environmental adaptations.</title>
        <authorList>
            <person name="Spang A."/>
            <person name="Poehlein A."/>
            <person name="Offre P."/>
            <person name="Zumbragel S."/>
            <person name="Haider S."/>
            <person name="Rychlik N."/>
            <person name="Nowka B."/>
            <person name="Schmeisser C."/>
            <person name="Lebedeva E.V."/>
            <person name="Rattei T."/>
            <person name="Bohm C."/>
            <person name="Schmid M."/>
            <person name="Galushko A."/>
            <person name="Hatzenpichler R."/>
            <person name="Weinmaier T."/>
            <person name="Daniel R."/>
            <person name="Schleper C."/>
            <person name="Spieck E."/>
            <person name="Streit W."/>
            <person name="Wagner M."/>
        </authorList>
    </citation>
    <scope>NUCLEOTIDE SEQUENCE [LARGE SCALE GENOMIC DNA]</scope>
    <source>
        <strain evidence="7">Ga9.2</strain>
    </source>
</reference>
<dbReference type="PANTHER" id="PTHR40392:SF1">
    <property type="entry name" value="2-PHOSPHO-L-LACTATE GUANYLYLTRANSFERASE"/>
    <property type="match status" value="1"/>
</dbReference>
<dbReference type="InParanoid" id="K0IHE4"/>
<sequence>MIETFAIIPVKKFENSKARLSPMLSADDRIRLSSLMLDDTLSVLAGAQALRQIVVVSGDRRAEEIAARHGAKFLHEQKESGVNAAVMMANRYCMEQGAGATAVIPQDLPLLDAADIAMACDLAEDEDRCIVICPSLRYDGTNLLLRKPPSLIETYYDNDSYQTHIKTAGERGIPVKLFLSKRLMSDLDTPEDARQLAKEASSSKTLEFIKSRLTKP</sequence>